<dbReference type="InterPro" id="IPR016142">
    <property type="entry name" value="Citrate_synth-like_lrg_a-sub"/>
</dbReference>
<evidence type="ECO:0000256" key="3">
    <source>
        <dbReference type="ARBA" id="ARBA00022679"/>
    </source>
</evidence>
<accession>A0A6M1PSC6</accession>
<keyword evidence="3 5" id="KW-0808">Transferase</keyword>
<dbReference type="Gene3D" id="1.10.230.10">
    <property type="entry name" value="Cytochrome P450-Terp, domain 2"/>
    <property type="match status" value="1"/>
</dbReference>
<dbReference type="Pfam" id="PF00285">
    <property type="entry name" value="Citrate_synt"/>
    <property type="match status" value="1"/>
</dbReference>
<proteinExistence type="inferred from homology"/>
<evidence type="ECO:0000256" key="4">
    <source>
        <dbReference type="ARBA" id="ARBA00049288"/>
    </source>
</evidence>
<dbReference type="GO" id="GO:0005975">
    <property type="term" value="P:carbohydrate metabolic process"/>
    <property type="evidence" value="ECO:0007669"/>
    <property type="project" value="TreeGrafter"/>
</dbReference>
<dbReference type="EMBL" id="JAAKGU010000013">
    <property type="protein sequence ID" value="NGM84975.1"/>
    <property type="molecule type" value="Genomic_DNA"/>
</dbReference>
<dbReference type="PANTHER" id="PTHR11739:SF4">
    <property type="entry name" value="CITRATE SYNTHASE, PEROXISOMAL"/>
    <property type="match status" value="1"/>
</dbReference>
<dbReference type="Proteomes" id="UP000480151">
    <property type="component" value="Unassembled WGS sequence"/>
</dbReference>
<feature type="active site" evidence="6">
    <location>
        <position position="257"/>
    </location>
</feature>
<dbReference type="GO" id="GO:0036440">
    <property type="term" value="F:citrate synthase activity"/>
    <property type="evidence" value="ECO:0007669"/>
    <property type="project" value="UniProtKB-EC"/>
</dbReference>
<dbReference type="GO" id="GO:0006099">
    <property type="term" value="P:tricarboxylic acid cycle"/>
    <property type="evidence" value="ECO:0007669"/>
    <property type="project" value="UniProtKB-UniPathway"/>
</dbReference>
<dbReference type="PIRSF" id="PIRSF001369">
    <property type="entry name" value="Citrate_synth"/>
    <property type="match status" value="1"/>
</dbReference>
<dbReference type="InterPro" id="IPR016143">
    <property type="entry name" value="Citrate_synth-like_sm_a-sub"/>
</dbReference>
<keyword evidence="9" id="KW-1185">Reference proteome</keyword>
<dbReference type="PROSITE" id="PS00480">
    <property type="entry name" value="CITRATE_SYNTHASE"/>
    <property type="match status" value="1"/>
</dbReference>
<dbReference type="InterPro" id="IPR036969">
    <property type="entry name" value="Citrate_synthase_sf"/>
</dbReference>
<evidence type="ECO:0000256" key="5">
    <source>
        <dbReference type="PIRNR" id="PIRNR001369"/>
    </source>
</evidence>
<gene>
    <name evidence="8" type="ORF">G5B47_21475</name>
</gene>
<comment type="catalytic activity">
    <reaction evidence="4">
        <text>oxaloacetate + acetyl-CoA + H2O = citrate + CoA + H(+)</text>
        <dbReference type="Rhea" id="RHEA:16845"/>
        <dbReference type="ChEBI" id="CHEBI:15377"/>
        <dbReference type="ChEBI" id="CHEBI:15378"/>
        <dbReference type="ChEBI" id="CHEBI:16452"/>
        <dbReference type="ChEBI" id="CHEBI:16947"/>
        <dbReference type="ChEBI" id="CHEBI:57287"/>
        <dbReference type="ChEBI" id="CHEBI:57288"/>
        <dbReference type="EC" id="2.3.3.16"/>
    </reaction>
</comment>
<dbReference type="GO" id="GO:0005829">
    <property type="term" value="C:cytosol"/>
    <property type="evidence" value="ECO:0007669"/>
    <property type="project" value="TreeGrafter"/>
</dbReference>
<evidence type="ECO:0000256" key="2">
    <source>
        <dbReference type="ARBA" id="ARBA00010566"/>
    </source>
</evidence>
<dbReference type="AlphaFoldDB" id="A0A6M1PSC6"/>
<dbReference type="SUPFAM" id="SSF48256">
    <property type="entry name" value="Citrate synthase"/>
    <property type="match status" value="1"/>
</dbReference>
<dbReference type="Gene3D" id="1.10.580.10">
    <property type="entry name" value="Citrate Synthase, domain 1"/>
    <property type="match status" value="1"/>
</dbReference>
<dbReference type="InterPro" id="IPR024176">
    <property type="entry name" value="Citrate_synthase_bac-typ"/>
</dbReference>
<organism evidence="8 9">
    <name type="scientific">Paenibacillus apii</name>
    <dbReference type="NCBI Taxonomy" id="1850370"/>
    <lineage>
        <taxon>Bacteria</taxon>
        <taxon>Bacillati</taxon>
        <taxon>Bacillota</taxon>
        <taxon>Bacilli</taxon>
        <taxon>Bacillales</taxon>
        <taxon>Paenibacillaceae</taxon>
        <taxon>Paenibacillus</taxon>
    </lineage>
</organism>
<comment type="caution">
    <text evidence="8">The sequence shown here is derived from an EMBL/GenBank/DDBJ whole genome shotgun (WGS) entry which is preliminary data.</text>
</comment>
<dbReference type="PANTHER" id="PTHR11739">
    <property type="entry name" value="CITRATE SYNTHASE"/>
    <property type="match status" value="1"/>
</dbReference>
<comment type="similarity">
    <text evidence="2 5 7">Belongs to the citrate synthase family.</text>
</comment>
<protein>
    <recommendedName>
        <fullName evidence="5">Citrate synthase</fullName>
    </recommendedName>
</protein>
<dbReference type="UniPathway" id="UPA00223"/>
<evidence type="ECO:0000313" key="8">
    <source>
        <dbReference type="EMBL" id="NGM84975.1"/>
    </source>
</evidence>
<dbReference type="PRINTS" id="PR00143">
    <property type="entry name" value="CITRTSNTHASE"/>
</dbReference>
<sequence>MSRGLVLADGLEGVAAFETGLSLIDGDEGRISYRDYPAEAFQYDKSFEEVAYLLWYGKFPMTEKSEEFQRILAARRFLPKHVKLTVDQMPAEVDMMSVLQTAVSALKDCESIWPPSWDQASSIVSKIPTIIAYRQARLEGREMIEPRLDLNHTANYLYMLFGEVPTELQQTMLETYLVLTQELGSNPSTFTARVVASTRSDLISSTSAAIGALKGPLHGGAPSEVLEILREIKSVDRAEAWLRRALESDRRIMGFGHRIFKRQDPRSAMLKALALRFAADHPLVKLAVEVEETILRLLEEYKPGRRLVTNVDYYASVVLSVIGLKESLFTPTFAVSRSVGWCAHIMEQAMHNRLIYPQAVYSRDLHSHRPPAWFGRAADKGLNEAEMPEVVL</sequence>
<evidence type="ECO:0000256" key="1">
    <source>
        <dbReference type="ARBA" id="ARBA00005163"/>
    </source>
</evidence>
<comment type="pathway">
    <text evidence="1">Carbohydrate metabolism; tricarboxylic acid cycle.</text>
</comment>
<evidence type="ECO:0000256" key="7">
    <source>
        <dbReference type="RuleBase" id="RU003406"/>
    </source>
</evidence>
<evidence type="ECO:0000256" key="6">
    <source>
        <dbReference type="PIRSR" id="PIRSR001369-1"/>
    </source>
</evidence>
<name>A0A6M1PSC6_9BACL</name>
<dbReference type="RefSeq" id="WP_165102656.1">
    <property type="nucleotide sequence ID" value="NZ_JAAKGU010000013.1"/>
</dbReference>
<dbReference type="InterPro" id="IPR019810">
    <property type="entry name" value="Citrate_synthase_AS"/>
</dbReference>
<evidence type="ECO:0000313" key="9">
    <source>
        <dbReference type="Proteomes" id="UP000480151"/>
    </source>
</evidence>
<dbReference type="InterPro" id="IPR002020">
    <property type="entry name" value="Citrate_synthase"/>
</dbReference>
<feature type="active site" evidence="6">
    <location>
        <position position="312"/>
    </location>
</feature>
<reference evidence="8 9" key="1">
    <citation type="submission" date="2020-02" db="EMBL/GenBank/DDBJ databases">
        <authorList>
            <person name="Gao J."/>
            <person name="Sun J."/>
        </authorList>
    </citation>
    <scope>NUCLEOTIDE SEQUENCE [LARGE SCALE GENOMIC DNA]</scope>
    <source>
        <strain evidence="8 9">7124</strain>
    </source>
</reference>